<dbReference type="Gene3D" id="3.40.449.10">
    <property type="entry name" value="Phosphoenolpyruvate Carboxykinase, domain 1"/>
    <property type="match status" value="1"/>
</dbReference>
<dbReference type="GO" id="GO:0005525">
    <property type="term" value="F:GTP binding"/>
    <property type="evidence" value="ECO:0007669"/>
    <property type="project" value="UniProtKB-KW"/>
</dbReference>
<dbReference type="InterPro" id="IPR035078">
    <property type="entry name" value="PEP_carboxykinase_GTP_N"/>
</dbReference>
<keyword evidence="11" id="KW-0456">Lyase</keyword>
<dbReference type="PIRSF" id="PIRSF001348">
    <property type="entry name" value="PEP_carboxykinase_GTP"/>
    <property type="match status" value="1"/>
</dbReference>
<keyword evidence="14" id="KW-0418">Kinase</keyword>
<comment type="cofactor">
    <cofactor evidence="1">
        <name>Mn(2+)</name>
        <dbReference type="ChEBI" id="CHEBI:29035"/>
    </cofactor>
</comment>
<dbReference type="GO" id="GO:0004613">
    <property type="term" value="F:phosphoenolpyruvate carboxykinase (GTP) activity"/>
    <property type="evidence" value="ECO:0007669"/>
    <property type="project" value="UniProtKB-EC"/>
</dbReference>
<evidence type="ECO:0000313" key="15">
    <source>
        <dbReference type="Proteomes" id="UP000070089"/>
    </source>
</evidence>
<evidence type="ECO:0000313" key="14">
    <source>
        <dbReference type="EMBL" id="KWX13920.1"/>
    </source>
</evidence>
<dbReference type="OrthoDB" id="5841594at2759"/>
<feature type="domain" description="Phosphoenolpyruvate carboxykinase C-terminal P-loop" evidence="12">
    <location>
        <begin position="250"/>
        <end position="611"/>
    </location>
</feature>
<dbReference type="VEuPathDB" id="GiardiaDB:QR46_2100"/>
<gene>
    <name evidence="14" type="ORF">QR46_2100</name>
</gene>
<dbReference type="Proteomes" id="UP000070089">
    <property type="component" value="Unassembled WGS sequence"/>
</dbReference>
<evidence type="ECO:0000256" key="3">
    <source>
        <dbReference type="ARBA" id="ARBA00012306"/>
    </source>
</evidence>
<dbReference type="GO" id="GO:0006107">
    <property type="term" value="P:oxaloacetate metabolic process"/>
    <property type="evidence" value="ECO:0007669"/>
    <property type="project" value="TreeGrafter"/>
</dbReference>
<evidence type="ECO:0000256" key="6">
    <source>
        <dbReference type="ARBA" id="ARBA00022723"/>
    </source>
</evidence>
<dbReference type="GO" id="GO:0019543">
    <property type="term" value="P:propionate catabolic process"/>
    <property type="evidence" value="ECO:0007669"/>
    <property type="project" value="TreeGrafter"/>
</dbReference>
<dbReference type="CDD" id="cd00819">
    <property type="entry name" value="PEPCK_GTP"/>
    <property type="match status" value="1"/>
</dbReference>
<dbReference type="Gene3D" id="2.170.8.10">
    <property type="entry name" value="Phosphoenolpyruvate Carboxykinase, domain 2"/>
    <property type="match status" value="1"/>
</dbReference>
<evidence type="ECO:0000256" key="1">
    <source>
        <dbReference type="ARBA" id="ARBA00001936"/>
    </source>
</evidence>
<reference evidence="14 15" key="1">
    <citation type="journal article" date="2015" name="Mol. Biochem. Parasitol.">
        <title>Identification of polymorphic genes for use in assemblage B genotyping assays through comparative genomics of multiple assemblage B Giardia duodenalis isolates.</title>
        <authorList>
            <person name="Wielinga C."/>
            <person name="Thompson R.C."/>
            <person name="Monis P."/>
            <person name="Ryan U."/>
        </authorList>
    </citation>
    <scope>NUCLEOTIDE SEQUENCE [LARGE SCALE GENOMIC DNA]</scope>
    <source>
        <strain evidence="14 15">BAH15c1</strain>
    </source>
</reference>
<dbReference type="InterPro" id="IPR008209">
    <property type="entry name" value="PEP_carboxykinase_GTP"/>
</dbReference>
<dbReference type="PANTHER" id="PTHR11561:SF0">
    <property type="entry name" value="PHOSPHOENOLPYRUVATE CARBOXYKINASE [GTP]-RELATED"/>
    <property type="match status" value="1"/>
</dbReference>
<evidence type="ECO:0000256" key="5">
    <source>
        <dbReference type="ARBA" id="ARBA00022490"/>
    </source>
</evidence>
<dbReference type="InterPro" id="IPR013035">
    <property type="entry name" value="PEP_carboxykinase_C"/>
</dbReference>
<name>A0A132NV30_GIAIN</name>
<feature type="domain" description="Phosphoenolpyruvate carboxykinase GTP-utilising N-terminal" evidence="13">
    <location>
        <begin position="29"/>
        <end position="241"/>
    </location>
</feature>
<keyword evidence="14" id="KW-0670">Pyruvate</keyword>
<dbReference type="GO" id="GO:0033993">
    <property type="term" value="P:response to lipid"/>
    <property type="evidence" value="ECO:0007669"/>
    <property type="project" value="TreeGrafter"/>
</dbReference>
<dbReference type="SUPFAM" id="SSF68923">
    <property type="entry name" value="PEP carboxykinase N-terminal domain"/>
    <property type="match status" value="1"/>
</dbReference>
<proteinExistence type="inferred from homology"/>
<keyword evidence="4" id="KW-0312">Gluconeogenesis</keyword>
<evidence type="ECO:0000256" key="8">
    <source>
        <dbReference type="ARBA" id="ARBA00022793"/>
    </source>
</evidence>
<evidence type="ECO:0000256" key="9">
    <source>
        <dbReference type="ARBA" id="ARBA00023134"/>
    </source>
</evidence>
<keyword evidence="9" id="KW-0342">GTP-binding</keyword>
<dbReference type="InterPro" id="IPR035077">
    <property type="entry name" value="PEP_carboxykinase_GTP_C"/>
</dbReference>
<evidence type="ECO:0000259" key="13">
    <source>
        <dbReference type="Pfam" id="PF17297"/>
    </source>
</evidence>
<dbReference type="Pfam" id="PF17297">
    <property type="entry name" value="PEPCK_N"/>
    <property type="match status" value="1"/>
</dbReference>
<dbReference type="Gene3D" id="3.90.228.20">
    <property type="match status" value="1"/>
</dbReference>
<keyword evidence="6" id="KW-0479">Metal-binding</keyword>
<dbReference type="GO" id="GO:0071333">
    <property type="term" value="P:cellular response to glucose stimulus"/>
    <property type="evidence" value="ECO:0007669"/>
    <property type="project" value="TreeGrafter"/>
</dbReference>
<keyword evidence="5" id="KW-0963">Cytoplasm</keyword>
<protein>
    <recommendedName>
        <fullName evidence="3">phosphoenolpyruvate carboxykinase (GTP)</fullName>
        <ecNumber evidence="3">4.1.1.32</ecNumber>
    </recommendedName>
</protein>
<organism evidence="14 15">
    <name type="scientific">Giardia duodenalis assemblage B</name>
    <dbReference type="NCBI Taxonomy" id="1394984"/>
    <lineage>
        <taxon>Eukaryota</taxon>
        <taxon>Metamonada</taxon>
        <taxon>Diplomonadida</taxon>
        <taxon>Hexamitidae</taxon>
        <taxon>Giardiinae</taxon>
        <taxon>Giardia</taxon>
    </lineage>
</organism>
<dbReference type="InterPro" id="IPR008210">
    <property type="entry name" value="PEP_carboxykinase_N"/>
</dbReference>
<keyword evidence="10" id="KW-0464">Manganese</keyword>
<dbReference type="GO" id="GO:0006094">
    <property type="term" value="P:gluconeogenesis"/>
    <property type="evidence" value="ECO:0007669"/>
    <property type="project" value="UniProtKB-KW"/>
</dbReference>
<dbReference type="GO" id="GO:0016301">
    <property type="term" value="F:kinase activity"/>
    <property type="evidence" value="ECO:0007669"/>
    <property type="project" value="UniProtKB-KW"/>
</dbReference>
<dbReference type="GO" id="GO:0042594">
    <property type="term" value="P:response to starvation"/>
    <property type="evidence" value="ECO:0007669"/>
    <property type="project" value="TreeGrafter"/>
</dbReference>
<evidence type="ECO:0000256" key="2">
    <source>
        <dbReference type="ARBA" id="ARBA00005796"/>
    </source>
</evidence>
<sequence length="654" mass="73424">MSLHPVVDERSQTIIGQLNCPAFNELLLDAIELMKPSSLYIQTSSKEEIDYARSNALAQGEEYQLAMPGHTYHFDSPDDQGRDKKNTLILLDDQSGLDADVMTRDRKEGTAHVREIMNGCMEGKQMLVAFYCLGPVGCSFSKTAVQFTDSWYILHSENILYRNGFTQMVNRHTKEASANRSFYAFYHSVGRTDNAHRPIDIDKRRIYINPVERLVYTINNSYAGNALACKKLALRLAIYDSNHHPERNNLTEHMFLSTFANPCIPSDKLNVCGAFPSACGKTSTSMAPGSSIIGDDMVYMQIVDDNMGIRRCKAVNIEAGMFGIIAGVNSSDDPLIYDCLTSERECIFSNVLVGDDGKPYWDGIYHGKSKNDMVNEFGLLPATGQNYKGAWTKPELPIMHGNARFTLNLKELKNVSPELDNPDGVDVDLILYGGRDSNTCPPVYQAHNWAHGVYIGSSIESETTAATLGAQGVVVSNPMANLDFLIVPVTMYLENHVRFGRLLGSRAPKVFGVNYFLKDPSTGEYLNSKLDKKVWVAWACGRTRGHYRAKCTPIGWIPYYEDLQTLFRSELGVDYTEEQYNVQFTINVDNYIQKMVRIMKLYGGKQAPTEWVIMECRVLRALKKLLAEKGPAVSPSAFDNYESQSWFDKAFTEE</sequence>
<dbReference type="SUPFAM" id="SSF53795">
    <property type="entry name" value="PEP carboxykinase-like"/>
    <property type="match status" value="1"/>
</dbReference>
<dbReference type="AlphaFoldDB" id="A0A132NV30"/>
<dbReference type="HAMAP" id="MF_00452">
    <property type="entry name" value="PEPCK_GTP"/>
    <property type="match status" value="1"/>
</dbReference>
<accession>A0A132NV30</accession>
<dbReference type="InterPro" id="IPR018091">
    <property type="entry name" value="PEP_carboxykin_GTP_CS"/>
</dbReference>
<evidence type="ECO:0000256" key="11">
    <source>
        <dbReference type="ARBA" id="ARBA00023239"/>
    </source>
</evidence>
<keyword evidence="8" id="KW-0210">Decarboxylase</keyword>
<dbReference type="FunFam" id="3.90.228.20:FF:000008">
    <property type="entry name" value="Phosphoenolpyruvate carboxykinase [GTP]"/>
    <property type="match status" value="1"/>
</dbReference>
<dbReference type="GO" id="GO:0005829">
    <property type="term" value="C:cytosol"/>
    <property type="evidence" value="ECO:0007669"/>
    <property type="project" value="TreeGrafter"/>
</dbReference>
<evidence type="ECO:0000259" key="12">
    <source>
        <dbReference type="Pfam" id="PF00821"/>
    </source>
</evidence>
<dbReference type="EC" id="4.1.1.32" evidence="3"/>
<dbReference type="GO" id="GO:0030145">
    <property type="term" value="F:manganese ion binding"/>
    <property type="evidence" value="ECO:0007669"/>
    <property type="project" value="TreeGrafter"/>
</dbReference>
<evidence type="ECO:0000256" key="10">
    <source>
        <dbReference type="ARBA" id="ARBA00023211"/>
    </source>
</evidence>
<dbReference type="PROSITE" id="PS00505">
    <property type="entry name" value="PEPCK_GTP"/>
    <property type="match status" value="1"/>
</dbReference>
<evidence type="ECO:0000256" key="7">
    <source>
        <dbReference type="ARBA" id="ARBA00022741"/>
    </source>
</evidence>
<evidence type="ECO:0000256" key="4">
    <source>
        <dbReference type="ARBA" id="ARBA00022432"/>
    </source>
</evidence>
<dbReference type="GO" id="GO:0046327">
    <property type="term" value="P:glycerol biosynthetic process from pyruvate"/>
    <property type="evidence" value="ECO:0007669"/>
    <property type="project" value="TreeGrafter"/>
</dbReference>
<dbReference type="NCBIfam" id="NF003253">
    <property type="entry name" value="PRK04210.1"/>
    <property type="match status" value="1"/>
</dbReference>
<comment type="caution">
    <text evidence="14">The sequence shown here is derived from an EMBL/GenBank/DDBJ whole genome shotgun (WGS) entry which is preliminary data.</text>
</comment>
<dbReference type="EMBL" id="JXTI01000051">
    <property type="protein sequence ID" value="KWX13920.1"/>
    <property type="molecule type" value="Genomic_DNA"/>
</dbReference>
<keyword evidence="14" id="KW-0808">Transferase</keyword>
<dbReference type="PANTHER" id="PTHR11561">
    <property type="entry name" value="PHOSPHOENOLPYRUVATE CARBOXYKINASE"/>
    <property type="match status" value="1"/>
</dbReference>
<comment type="similarity">
    <text evidence="2">Belongs to the phosphoenolpyruvate carboxykinase [GTP] family.</text>
</comment>
<dbReference type="FunFam" id="3.40.449.10:FF:000010">
    <property type="entry name" value="Phosphoenolpyruvate carboxykinase [GTP]"/>
    <property type="match status" value="1"/>
</dbReference>
<keyword evidence="7" id="KW-0547">Nucleotide-binding</keyword>
<dbReference type="Pfam" id="PF00821">
    <property type="entry name" value="PEPCK_GTP"/>
    <property type="match status" value="1"/>
</dbReference>